<dbReference type="EMBL" id="SWLE01000017">
    <property type="protein sequence ID" value="TNM89599.1"/>
    <property type="molecule type" value="Genomic_DNA"/>
</dbReference>
<keyword evidence="4 7" id="KW-1133">Transmembrane helix</keyword>
<keyword evidence="2" id="KW-0813">Transport</keyword>
<name>A0A4Z2BCE9_9TELE</name>
<evidence type="ECO:0000313" key="8">
    <source>
        <dbReference type="EMBL" id="TNM89599.1"/>
    </source>
</evidence>
<keyword evidence="6" id="KW-0915">Sodium</keyword>
<dbReference type="InterPro" id="IPR037272">
    <property type="entry name" value="SNS_sf"/>
</dbReference>
<dbReference type="AlphaFoldDB" id="A0A4Z2BCE9"/>
<evidence type="ECO:0000256" key="1">
    <source>
        <dbReference type="ARBA" id="ARBA00004141"/>
    </source>
</evidence>
<sequence>MKEQQVMKTDYLDMADHRVLEKTSGIEEPGGLRWELFGCLLLGWVIIFLCLVKGIKSTGKLSPRCPSLGCGAPLFFIMLLCLGLDSQFANVEVVITCIKDELGSKVSGLLKREALLSLIVCTVGFILGIPHVTKGGIYVFQLMDTYTAVLSVVFLAFCEVVAVCWIFVGHLYSVQGGRSNPHNINIDTKNEDLVQPEAFPMSLPTGLQTLSDVSAEMRQTVGLLVVRAAVTCAVALQLGWPEGVQTRSGNLIFIPQSLLTVAALMHHGRVYWSQDASL</sequence>
<dbReference type="GO" id="GO:0005283">
    <property type="term" value="F:amino acid:sodium symporter activity"/>
    <property type="evidence" value="ECO:0007669"/>
    <property type="project" value="TreeGrafter"/>
</dbReference>
<accession>A0A4Z2BCE9</accession>
<evidence type="ECO:0000256" key="5">
    <source>
        <dbReference type="ARBA" id="ARBA00023136"/>
    </source>
</evidence>
<dbReference type="GO" id="GO:0005886">
    <property type="term" value="C:plasma membrane"/>
    <property type="evidence" value="ECO:0007669"/>
    <property type="project" value="TreeGrafter"/>
</dbReference>
<evidence type="ECO:0000256" key="6">
    <source>
        <dbReference type="PIRSR" id="PIRSR600175-1"/>
    </source>
</evidence>
<feature type="transmembrane region" description="Helical" evidence="7">
    <location>
        <begin position="114"/>
        <end position="133"/>
    </location>
</feature>
<proteinExistence type="predicted"/>
<protein>
    <submittedName>
        <fullName evidence="8">Uncharacterized protein</fullName>
    </submittedName>
</protein>
<dbReference type="InterPro" id="IPR000175">
    <property type="entry name" value="Na/ntran_symport"/>
</dbReference>
<dbReference type="PROSITE" id="PS50267">
    <property type="entry name" value="NA_NEUROTRAN_SYMP_3"/>
    <property type="match status" value="1"/>
</dbReference>
<reference evidence="8 9" key="1">
    <citation type="submission" date="2019-04" db="EMBL/GenBank/DDBJ databases">
        <title>The sequence and de novo assembly of Takifugu bimaculatus genome using PacBio and Hi-C technologies.</title>
        <authorList>
            <person name="Xu P."/>
            <person name="Liu B."/>
            <person name="Zhou Z."/>
        </authorList>
    </citation>
    <scope>NUCLEOTIDE SEQUENCE [LARGE SCALE GENOMIC DNA]</scope>
    <source>
        <strain evidence="8">TB-2018</strain>
        <tissue evidence="8">Muscle</tissue>
    </source>
</reference>
<feature type="binding site" evidence="6">
    <location>
        <position position="82"/>
    </location>
    <ligand>
        <name>Na(+)</name>
        <dbReference type="ChEBI" id="CHEBI:29101"/>
        <label>1</label>
    </ligand>
</feature>
<gene>
    <name evidence="8" type="ORF">fugu_003833</name>
</gene>
<comment type="caution">
    <text evidence="8">The sequence shown here is derived from an EMBL/GenBank/DDBJ whole genome shotgun (WGS) entry which is preliminary data.</text>
</comment>
<evidence type="ECO:0000313" key="9">
    <source>
        <dbReference type="Proteomes" id="UP000516260"/>
    </source>
</evidence>
<organism evidence="8 9">
    <name type="scientific">Takifugu bimaculatus</name>
    <dbReference type="NCBI Taxonomy" id="433685"/>
    <lineage>
        <taxon>Eukaryota</taxon>
        <taxon>Metazoa</taxon>
        <taxon>Chordata</taxon>
        <taxon>Craniata</taxon>
        <taxon>Vertebrata</taxon>
        <taxon>Euteleostomi</taxon>
        <taxon>Actinopterygii</taxon>
        <taxon>Neopterygii</taxon>
        <taxon>Teleostei</taxon>
        <taxon>Neoteleostei</taxon>
        <taxon>Acanthomorphata</taxon>
        <taxon>Eupercaria</taxon>
        <taxon>Tetraodontiformes</taxon>
        <taxon>Tetradontoidea</taxon>
        <taxon>Tetraodontidae</taxon>
        <taxon>Takifugu</taxon>
    </lineage>
</organism>
<feature type="transmembrane region" description="Helical" evidence="7">
    <location>
        <begin position="145"/>
        <end position="168"/>
    </location>
</feature>
<dbReference type="PANTHER" id="PTHR11616">
    <property type="entry name" value="SODIUM/CHLORIDE DEPENDENT TRANSPORTER"/>
    <property type="match status" value="1"/>
</dbReference>
<dbReference type="GO" id="GO:0089718">
    <property type="term" value="P:amino acid import across plasma membrane"/>
    <property type="evidence" value="ECO:0007669"/>
    <property type="project" value="TreeGrafter"/>
</dbReference>
<dbReference type="Pfam" id="PF00209">
    <property type="entry name" value="SNF"/>
    <property type="match status" value="2"/>
</dbReference>
<feature type="transmembrane region" description="Helical" evidence="7">
    <location>
        <begin position="34"/>
        <end position="52"/>
    </location>
</feature>
<evidence type="ECO:0000256" key="3">
    <source>
        <dbReference type="ARBA" id="ARBA00022692"/>
    </source>
</evidence>
<evidence type="ECO:0000256" key="2">
    <source>
        <dbReference type="ARBA" id="ARBA00022448"/>
    </source>
</evidence>
<keyword evidence="3 7" id="KW-0812">Transmembrane</keyword>
<comment type="subcellular location">
    <subcellularLocation>
        <location evidence="1">Membrane</location>
        <topology evidence="1">Multi-pass membrane protein</topology>
    </subcellularLocation>
</comment>
<feature type="binding site" evidence="6">
    <location>
        <position position="85"/>
    </location>
    <ligand>
        <name>Na(+)</name>
        <dbReference type="ChEBI" id="CHEBI:29101"/>
        <label>1</label>
    </ligand>
</feature>
<dbReference type="Proteomes" id="UP000516260">
    <property type="component" value="Chromosome 4"/>
</dbReference>
<dbReference type="SUPFAM" id="SSF161070">
    <property type="entry name" value="SNF-like"/>
    <property type="match status" value="1"/>
</dbReference>
<keyword evidence="9" id="KW-1185">Reference proteome</keyword>
<dbReference type="GO" id="GO:0046872">
    <property type="term" value="F:metal ion binding"/>
    <property type="evidence" value="ECO:0007669"/>
    <property type="project" value="UniProtKB-KW"/>
</dbReference>
<keyword evidence="6" id="KW-0479">Metal-binding</keyword>
<dbReference type="PANTHER" id="PTHR11616:SF133">
    <property type="entry name" value="TRANSPORTER"/>
    <property type="match status" value="1"/>
</dbReference>
<keyword evidence="5 7" id="KW-0472">Membrane</keyword>
<feature type="binding site" evidence="6">
    <location>
        <position position="86"/>
    </location>
    <ligand>
        <name>Na(+)</name>
        <dbReference type="ChEBI" id="CHEBI:29101"/>
        <label>1</label>
    </ligand>
</feature>
<evidence type="ECO:0000256" key="4">
    <source>
        <dbReference type="ARBA" id="ARBA00022989"/>
    </source>
</evidence>
<evidence type="ECO:0000256" key="7">
    <source>
        <dbReference type="SAM" id="Phobius"/>
    </source>
</evidence>